<gene>
    <name evidence="2" type="ORF">SAMN05877842_10366</name>
</gene>
<proteinExistence type="predicted"/>
<reference evidence="3" key="1">
    <citation type="submission" date="2017-08" db="EMBL/GenBank/DDBJ databases">
        <authorList>
            <person name="Varghese N."/>
            <person name="Submissions S."/>
        </authorList>
    </citation>
    <scope>NUCLEOTIDE SEQUENCE [LARGE SCALE GENOMIC DNA]</scope>
    <source>
        <strain evidence="3">JC23</strain>
    </source>
</reference>
<accession>A0A285U5Z8</accession>
<keyword evidence="1" id="KW-0812">Transmembrane</keyword>
<protein>
    <recommendedName>
        <fullName evidence="4">YvrJ-like protein</fullName>
    </recommendedName>
</protein>
<evidence type="ECO:0000313" key="2">
    <source>
        <dbReference type="EMBL" id="SOC37143.1"/>
    </source>
</evidence>
<keyword evidence="1" id="KW-1133">Transmembrane helix</keyword>
<dbReference type="AlphaFoldDB" id="A0A285U5Z8"/>
<sequence length="47" mass="5539">MDLTPLIVSFIFYGVPIAFILWFMISVISALREKNKLLREIIKKLEK</sequence>
<organism evidence="2 3">
    <name type="scientific">Ureibacillus acetophenoni</name>
    <dbReference type="NCBI Taxonomy" id="614649"/>
    <lineage>
        <taxon>Bacteria</taxon>
        <taxon>Bacillati</taxon>
        <taxon>Bacillota</taxon>
        <taxon>Bacilli</taxon>
        <taxon>Bacillales</taxon>
        <taxon>Caryophanaceae</taxon>
        <taxon>Ureibacillus</taxon>
    </lineage>
</organism>
<name>A0A285U5Z8_9BACL</name>
<evidence type="ECO:0000313" key="3">
    <source>
        <dbReference type="Proteomes" id="UP000219252"/>
    </source>
</evidence>
<keyword evidence="1" id="KW-0472">Membrane</keyword>
<dbReference type="Proteomes" id="UP000219252">
    <property type="component" value="Unassembled WGS sequence"/>
</dbReference>
<dbReference type="EMBL" id="OBQC01000003">
    <property type="protein sequence ID" value="SOC37143.1"/>
    <property type="molecule type" value="Genomic_DNA"/>
</dbReference>
<evidence type="ECO:0000256" key="1">
    <source>
        <dbReference type="SAM" id="Phobius"/>
    </source>
</evidence>
<dbReference type="RefSeq" id="WP_170949418.1">
    <property type="nucleotide sequence ID" value="NZ_OBQC01000003.1"/>
</dbReference>
<evidence type="ECO:0008006" key="4">
    <source>
        <dbReference type="Google" id="ProtNLM"/>
    </source>
</evidence>
<keyword evidence="3" id="KW-1185">Reference proteome</keyword>
<feature type="transmembrane region" description="Helical" evidence="1">
    <location>
        <begin position="6"/>
        <end position="31"/>
    </location>
</feature>